<gene>
    <name evidence="1" type="ORF">CBM2589_B180132</name>
</gene>
<accession>A0A975WWY8</accession>
<proteinExistence type="predicted"/>
<evidence type="ECO:0000313" key="2">
    <source>
        <dbReference type="Proteomes" id="UP000256297"/>
    </source>
</evidence>
<protein>
    <submittedName>
        <fullName evidence="1">Uncharacterized protein</fullName>
    </submittedName>
</protein>
<sequence>MQVHSLHCSTGHNRGPCGRTSLTHWGIAASAPAAVAFWAFFNLEDCPNAINCHFWRLAAFG</sequence>
<dbReference type="AlphaFoldDB" id="A0A975WWY8"/>
<dbReference type="Proteomes" id="UP000256297">
    <property type="component" value="Chromosome CBM2589_b"/>
</dbReference>
<name>A0A975WWY8_9BURK</name>
<dbReference type="EMBL" id="OFSP01000010">
    <property type="protein sequence ID" value="SOY47378.1"/>
    <property type="molecule type" value="Genomic_DNA"/>
</dbReference>
<organism evidence="1 2">
    <name type="scientific">Cupriavidus taiwanensis</name>
    <dbReference type="NCBI Taxonomy" id="164546"/>
    <lineage>
        <taxon>Bacteria</taxon>
        <taxon>Pseudomonadati</taxon>
        <taxon>Pseudomonadota</taxon>
        <taxon>Betaproteobacteria</taxon>
        <taxon>Burkholderiales</taxon>
        <taxon>Burkholderiaceae</taxon>
        <taxon>Cupriavidus</taxon>
    </lineage>
</organism>
<evidence type="ECO:0000313" key="1">
    <source>
        <dbReference type="EMBL" id="SOY47378.1"/>
    </source>
</evidence>
<comment type="caution">
    <text evidence="1">The sequence shown here is derived from an EMBL/GenBank/DDBJ whole genome shotgun (WGS) entry which is preliminary data.</text>
</comment>
<reference evidence="1 2" key="1">
    <citation type="submission" date="2018-01" db="EMBL/GenBank/DDBJ databases">
        <authorList>
            <person name="Clerissi C."/>
        </authorList>
    </citation>
    <scope>NUCLEOTIDE SEQUENCE [LARGE SCALE GENOMIC DNA]</scope>
    <source>
        <strain evidence="1">Cupriavidus taiwanensis STM 3521</strain>
    </source>
</reference>